<feature type="domain" description="Transcription factor IIIC subunit 5 HTH" evidence="2">
    <location>
        <begin position="264"/>
        <end position="431"/>
    </location>
</feature>
<gene>
    <name evidence="3" type="ORF">TM35_000122950</name>
</gene>
<organism evidence="3 4">
    <name type="scientific">Trypanosoma theileri</name>
    <dbReference type="NCBI Taxonomy" id="67003"/>
    <lineage>
        <taxon>Eukaryota</taxon>
        <taxon>Discoba</taxon>
        <taxon>Euglenozoa</taxon>
        <taxon>Kinetoplastea</taxon>
        <taxon>Metakinetoplastina</taxon>
        <taxon>Trypanosomatida</taxon>
        <taxon>Trypanosomatidae</taxon>
        <taxon>Trypanosoma</taxon>
    </lineage>
</organism>
<keyword evidence="4" id="KW-1185">Reference proteome</keyword>
<dbReference type="EMBL" id="NBCO01000012">
    <property type="protein sequence ID" value="ORC89520.1"/>
    <property type="molecule type" value="Genomic_DNA"/>
</dbReference>
<feature type="compositionally biased region" description="Acidic residues" evidence="1">
    <location>
        <begin position="609"/>
        <end position="619"/>
    </location>
</feature>
<dbReference type="Pfam" id="PF09734">
    <property type="entry name" value="Tau95"/>
    <property type="match status" value="1"/>
</dbReference>
<evidence type="ECO:0000313" key="4">
    <source>
        <dbReference type="Proteomes" id="UP000192257"/>
    </source>
</evidence>
<dbReference type="InterPro" id="IPR040454">
    <property type="entry name" value="TF_IIIC_Tfc1/Sfc1"/>
</dbReference>
<proteinExistence type="predicted"/>
<dbReference type="PANTHER" id="PTHR13230">
    <property type="entry name" value="GENERAL TRANSCRIPTION FACTOR IIIC, POLYPEPTIDE 5"/>
    <property type="match status" value="1"/>
</dbReference>
<name>A0A1X0NZE8_9TRYP</name>
<dbReference type="PANTHER" id="PTHR13230:SF5">
    <property type="entry name" value="GENERAL TRANSCRIPTION FACTOR 3C POLYPEPTIDE 5"/>
    <property type="match status" value="1"/>
</dbReference>
<feature type="region of interest" description="Disordered" evidence="1">
    <location>
        <begin position="288"/>
        <end position="307"/>
    </location>
</feature>
<dbReference type="GO" id="GO:0001002">
    <property type="term" value="F:RNA polymerase III type 1 promoter sequence-specific DNA binding"/>
    <property type="evidence" value="ECO:0007669"/>
    <property type="project" value="TreeGrafter"/>
</dbReference>
<dbReference type="VEuPathDB" id="TriTrypDB:TM35_000122950"/>
<feature type="region of interest" description="Disordered" evidence="1">
    <location>
        <begin position="67"/>
        <end position="89"/>
    </location>
</feature>
<accession>A0A1X0NZE8</accession>
<dbReference type="InterPro" id="IPR019136">
    <property type="entry name" value="TF_IIIC_su-5_HTH"/>
</dbReference>
<evidence type="ECO:0000256" key="1">
    <source>
        <dbReference type="SAM" id="MobiDB-lite"/>
    </source>
</evidence>
<sequence>MANVPPYRCFLSVELPFCLPVTSSSSSSTFSSGGEIGVDDRQMVEAFIPASFLRPCLDEVRLTEKKDNKNMEQDQGQVEHHVENTDAGKKEQDCTVMKISMASEYCPNEVFSGWRPLDFDVNSNKGKNVDTSSNMTSNAFGKNLTKTIDEEGKRDREEILRESFPSFVPQVLMHGFYRNDLLVDIKRTRRMKRLRDPITGRILQEFYLTNDDDNDNDVVQEQTKPTVVGVVSREVDLVRPADFCFAPFSKDQAISAPTLCSTNFFPPSHFISEKTPFEVECEFNGPFTTKRSSSSRTGVKSGEETETPLQEDLGAMPTLSVMANDPRIPPPMLPAQRELLSRLNGGEGEEECVEVRTVKSLLEERPVWIAQELLDAVLQSGICPRKHINKKVVSCLTYVIKNGPFNRLRVRIGFDPYASHKTASLQRIAVKIVRRSELGTLIRDVSRAPKINEVIQELLKNKMNKTQQIQKPQNTNNDSSVLFYQPRGSFAQRLANLVSGGRLFVALQIADLVDDPVFKSILAAVPAATAPMPLEKRSERTGWIGESGYNRASAEIMEALSTFIHEEVVPALGRLGERRGQINREISPYDHSEGDSNASMISAEQVSEFNEEESEEGEE</sequence>
<evidence type="ECO:0000313" key="3">
    <source>
        <dbReference type="EMBL" id="ORC89520.1"/>
    </source>
</evidence>
<dbReference type="RefSeq" id="XP_028883586.1">
    <property type="nucleotide sequence ID" value="XM_029025270.1"/>
</dbReference>
<dbReference type="GO" id="GO:0001003">
    <property type="term" value="F:RNA polymerase III type 2 promoter sequence-specific DNA binding"/>
    <property type="evidence" value="ECO:0007669"/>
    <property type="project" value="TreeGrafter"/>
</dbReference>
<dbReference type="AlphaFoldDB" id="A0A1X0NZE8"/>
<reference evidence="3 4" key="1">
    <citation type="submission" date="2017-03" db="EMBL/GenBank/DDBJ databases">
        <title>An alternative strategy for trypanosome survival in the mammalian bloodstream revealed through genome and transcriptome analysis of the ubiquitous bovine parasite Trypanosoma (Megatrypanum) theileri.</title>
        <authorList>
            <person name="Kelly S."/>
            <person name="Ivens A."/>
            <person name="Mott A."/>
            <person name="O'Neill E."/>
            <person name="Emms D."/>
            <person name="Macleod O."/>
            <person name="Voorheis P."/>
            <person name="Matthews J."/>
            <person name="Matthews K."/>
            <person name="Carrington M."/>
        </authorList>
    </citation>
    <scope>NUCLEOTIDE SEQUENCE [LARGE SCALE GENOMIC DNA]</scope>
    <source>
        <strain evidence="3">Edinburgh</strain>
    </source>
</reference>
<feature type="compositionally biased region" description="Polar residues" evidence="1">
    <location>
        <begin position="288"/>
        <end position="298"/>
    </location>
</feature>
<feature type="compositionally biased region" description="Basic and acidic residues" evidence="1">
    <location>
        <begin position="583"/>
        <end position="594"/>
    </location>
</feature>
<evidence type="ECO:0000259" key="2">
    <source>
        <dbReference type="Pfam" id="PF09734"/>
    </source>
</evidence>
<dbReference type="GO" id="GO:0000127">
    <property type="term" value="C:transcription factor TFIIIC complex"/>
    <property type="evidence" value="ECO:0007669"/>
    <property type="project" value="InterPro"/>
</dbReference>
<dbReference type="GeneID" id="39985050"/>
<dbReference type="GO" id="GO:0006384">
    <property type="term" value="P:transcription initiation at RNA polymerase III promoter"/>
    <property type="evidence" value="ECO:0007669"/>
    <property type="project" value="InterPro"/>
</dbReference>
<comment type="caution">
    <text evidence="3">The sequence shown here is derived from an EMBL/GenBank/DDBJ whole genome shotgun (WGS) entry which is preliminary data.</text>
</comment>
<feature type="region of interest" description="Disordered" evidence="1">
    <location>
        <begin position="583"/>
        <end position="619"/>
    </location>
</feature>
<dbReference type="Proteomes" id="UP000192257">
    <property type="component" value="Unassembled WGS sequence"/>
</dbReference>
<dbReference type="OrthoDB" id="5598268at2759"/>
<protein>
    <recommendedName>
        <fullName evidence="2">Transcription factor IIIC subunit 5 HTH domain-containing protein</fullName>
    </recommendedName>
</protein>
<dbReference type="STRING" id="67003.A0A1X0NZE8"/>